<dbReference type="SUPFAM" id="SSF52540">
    <property type="entry name" value="P-loop containing nucleoside triphosphate hydrolases"/>
    <property type="match status" value="1"/>
</dbReference>
<dbReference type="FunFam" id="3.40.50.300:FF:001166">
    <property type="entry name" value="ADP-ribosylation factor D"/>
    <property type="match status" value="1"/>
</dbReference>
<evidence type="ECO:0000256" key="1">
    <source>
        <dbReference type="ARBA" id="ARBA00010290"/>
    </source>
</evidence>
<organism evidence="10">
    <name type="scientific">Chlorella variabilis</name>
    <name type="common">Green alga</name>
    <dbReference type="NCBI Taxonomy" id="554065"/>
    <lineage>
        <taxon>Eukaryota</taxon>
        <taxon>Viridiplantae</taxon>
        <taxon>Chlorophyta</taxon>
        <taxon>core chlorophytes</taxon>
        <taxon>Trebouxiophyceae</taxon>
        <taxon>Chlorellales</taxon>
        <taxon>Chlorellaceae</taxon>
        <taxon>Chlorella clade</taxon>
        <taxon>Chlorella</taxon>
    </lineage>
</organism>
<feature type="binding site" evidence="6">
    <location>
        <position position="77"/>
    </location>
    <ligand>
        <name>GTP</name>
        <dbReference type="ChEBI" id="CHEBI:37565"/>
    </ligand>
</feature>
<keyword evidence="7" id="KW-0460">Magnesium</keyword>
<dbReference type="GO" id="GO:0005794">
    <property type="term" value="C:Golgi apparatus"/>
    <property type="evidence" value="ECO:0007669"/>
    <property type="project" value="TreeGrafter"/>
</dbReference>
<dbReference type="SMART" id="SM00177">
    <property type="entry name" value="ARF"/>
    <property type="match status" value="1"/>
</dbReference>
<evidence type="ECO:0000256" key="3">
    <source>
        <dbReference type="ARBA" id="ARBA00022741"/>
    </source>
</evidence>
<evidence type="ECO:0000313" key="10">
    <source>
        <dbReference type="Proteomes" id="UP000008141"/>
    </source>
</evidence>
<dbReference type="InterPro" id="IPR024156">
    <property type="entry name" value="Small_GTPase_ARF"/>
</dbReference>
<dbReference type="EMBL" id="GL433836">
    <property type="protein sequence ID" value="EFN59212.1"/>
    <property type="molecule type" value="Genomic_DNA"/>
</dbReference>
<dbReference type="Proteomes" id="UP000008141">
    <property type="component" value="Unassembled WGS sequence"/>
</dbReference>
<evidence type="ECO:0000256" key="5">
    <source>
        <dbReference type="ARBA" id="ARBA00023134"/>
    </source>
</evidence>
<dbReference type="KEGG" id="cvr:CHLNCDRAFT_138161"/>
<dbReference type="GO" id="GO:0003924">
    <property type="term" value="F:GTPase activity"/>
    <property type="evidence" value="ECO:0007669"/>
    <property type="project" value="InterPro"/>
</dbReference>
<dbReference type="FunCoup" id="E1Z3P5">
    <property type="interactions" value="1404"/>
</dbReference>
<feature type="binding site" evidence="6">
    <location>
        <begin position="24"/>
        <end position="31"/>
    </location>
    <ligand>
        <name>GTP</name>
        <dbReference type="ChEBI" id="CHEBI:37565"/>
    </ligand>
</feature>
<dbReference type="GO" id="GO:0006886">
    <property type="term" value="P:intracellular protein transport"/>
    <property type="evidence" value="ECO:0007669"/>
    <property type="project" value="TreeGrafter"/>
</dbReference>
<dbReference type="InterPro" id="IPR006689">
    <property type="entry name" value="Small_GTPase_ARF/SAR"/>
</dbReference>
<dbReference type="AlphaFoldDB" id="E1Z3P5"/>
<protein>
    <recommendedName>
        <fullName evidence="11">ADP-ribosylation factor-related protein 1</fullName>
    </recommendedName>
</protein>
<dbReference type="RefSeq" id="XP_005851314.1">
    <property type="nucleotide sequence ID" value="XM_005851252.1"/>
</dbReference>
<reference evidence="9 10" key="1">
    <citation type="journal article" date="2010" name="Plant Cell">
        <title>The Chlorella variabilis NC64A genome reveals adaptation to photosymbiosis, coevolution with viruses, and cryptic sex.</title>
        <authorList>
            <person name="Blanc G."/>
            <person name="Duncan G."/>
            <person name="Agarkova I."/>
            <person name="Borodovsky M."/>
            <person name="Gurnon J."/>
            <person name="Kuo A."/>
            <person name="Lindquist E."/>
            <person name="Lucas S."/>
            <person name="Pangilinan J."/>
            <person name="Polle J."/>
            <person name="Salamov A."/>
            <person name="Terry A."/>
            <person name="Yamada T."/>
            <person name="Dunigan D.D."/>
            <person name="Grigoriev I.V."/>
            <person name="Claverie J.M."/>
            <person name="Van Etten J.L."/>
        </authorList>
    </citation>
    <scope>NUCLEOTIDE SEQUENCE [LARGE SCALE GENOMIC DNA]</scope>
    <source>
        <strain evidence="9 10">NC64A</strain>
    </source>
</reference>
<keyword evidence="4" id="KW-0813">Transport</keyword>
<evidence type="ECO:0000256" key="6">
    <source>
        <dbReference type="PIRSR" id="PIRSR606689-1"/>
    </source>
</evidence>
<dbReference type="NCBIfam" id="TIGR00231">
    <property type="entry name" value="small_GTP"/>
    <property type="match status" value="1"/>
</dbReference>
<dbReference type="Pfam" id="PF00025">
    <property type="entry name" value="Arf"/>
    <property type="match status" value="1"/>
</dbReference>
<evidence type="ECO:0000256" key="2">
    <source>
        <dbReference type="ARBA" id="ARBA00022707"/>
    </source>
</evidence>
<dbReference type="PRINTS" id="PR00328">
    <property type="entry name" value="SAR1GTPBP"/>
</dbReference>
<evidence type="ECO:0000256" key="8">
    <source>
        <dbReference type="RuleBase" id="RU003925"/>
    </source>
</evidence>
<dbReference type="InParanoid" id="E1Z3P5"/>
<dbReference type="Gene3D" id="3.40.50.300">
    <property type="entry name" value="P-loop containing nucleotide triphosphate hydrolases"/>
    <property type="match status" value="1"/>
</dbReference>
<sequence length="201" mass="21964">MFSLLSGCFEFMLRKEELHILIVGLDKAGKTTLLERLKTLYTDVPGLEADKVLPTVGLNLAHFEALGTPLLCWDVGGASGLRGIWSKYYGECHALVFVVDAADRQRLEEAKLALDRALGDRDLYGAPLLVLANKHDCEGAASPAEVAEVFGVGKLPDARACSVQAVTARTGEGVKPAVQWLVEHIKKSQRPELIRRRMLAQ</sequence>
<keyword evidence="4" id="KW-0931">ER-Golgi transport</keyword>
<dbReference type="GO" id="GO:0046872">
    <property type="term" value="F:metal ion binding"/>
    <property type="evidence" value="ECO:0007669"/>
    <property type="project" value="UniProtKB-KW"/>
</dbReference>
<gene>
    <name evidence="9" type="ORF">CHLNCDRAFT_138161</name>
</gene>
<evidence type="ECO:0000256" key="7">
    <source>
        <dbReference type="PIRSR" id="PIRSR606689-2"/>
    </source>
</evidence>
<keyword evidence="3 6" id="KW-0547">Nucleotide-binding</keyword>
<feature type="binding site" evidence="6">
    <location>
        <begin position="133"/>
        <end position="136"/>
    </location>
    <ligand>
        <name>GTP</name>
        <dbReference type="ChEBI" id="CHEBI:37565"/>
    </ligand>
</feature>
<feature type="binding site" evidence="7">
    <location>
        <position position="55"/>
    </location>
    <ligand>
        <name>Mg(2+)</name>
        <dbReference type="ChEBI" id="CHEBI:18420"/>
    </ligand>
</feature>
<dbReference type="PANTHER" id="PTHR45909">
    <property type="entry name" value="ADP-RIBOSYLATION FACTOR-RELATED PROTEIN 1"/>
    <property type="match status" value="1"/>
</dbReference>
<dbReference type="OrthoDB" id="414781at2759"/>
<dbReference type="InterPro" id="IPR027417">
    <property type="entry name" value="P-loop_NTPase"/>
</dbReference>
<proteinExistence type="inferred from homology"/>
<dbReference type="PANTHER" id="PTHR45909:SF1">
    <property type="entry name" value="ADP-RIBOSYLATION FACTOR-RELATED PROTEIN 1"/>
    <property type="match status" value="1"/>
</dbReference>
<dbReference type="InterPro" id="IPR005225">
    <property type="entry name" value="Small_GTP-bd"/>
</dbReference>
<feature type="binding site" evidence="7">
    <location>
        <position position="31"/>
    </location>
    <ligand>
        <name>Mg(2+)</name>
        <dbReference type="ChEBI" id="CHEBI:18420"/>
    </ligand>
</feature>
<evidence type="ECO:0008006" key="11">
    <source>
        <dbReference type="Google" id="ProtNLM"/>
    </source>
</evidence>
<keyword evidence="10" id="KW-1185">Reference proteome</keyword>
<dbReference type="STRING" id="554065.E1Z3P5"/>
<name>E1Z3P5_CHLVA</name>
<dbReference type="GO" id="GO:0034067">
    <property type="term" value="P:protein localization to Golgi apparatus"/>
    <property type="evidence" value="ECO:0007669"/>
    <property type="project" value="TreeGrafter"/>
</dbReference>
<evidence type="ECO:0000256" key="4">
    <source>
        <dbReference type="ARBA" id="ARBA00022892"/>
    </source>
</evidence>
<evidence type="ECO:0000313" key="9">
    <source>
        <dbReference type="EMBL" id="EFN59212.1"/>
    </source>
</evidence>
<accession>E1Z3P5</accession>
<comment type="similarity">
    <text evidence="1 8">Belongs to the small GTPase superfamily. Arf family.</text>
</comment>
<dbReference type="GeneID" id="17358890"/>
<dbReference type="PROSITE" id="PS51417">
    <property type="entry name" value="ARF"/>
    <property type="match status" value="1"/>
</dbReference>
<dbReference type="GO" id="GO:0043001">
    <property type="term" value="P:Golgi to plasma membrane protein transport"/>
    <property type="evidence" value="ECO:0007669"/>
    <property type="project" value="TreeGrafter"/>
</dbReference>
<dbReference type="eggNOG" id="KOG0076">
    <property type="taxonomic scope" value="Eukaryota"/>
</dbReference>
<keyword evidence="7" id="KW-0479">Metal-binding</keyword>
<keyword evidence="2" id="KW-0449">Lipoprotein</keyword>
<dbReference type="GO" id="GO:0005525">
    <property type="term" value="F:GTP binding"/>
    <property type="evidence" value="ECO:0007669"/>
    <property type="project" value="UniProtKB-KW"/>
</dbReference>
<dbReference type="OMA" id="GQAVETC"/>
<dbReference type="SMART" id="SM00178">
    <property type="entry name" value="SAR"/>
    <property type="match status" value="1"/>
</dbReference>
<keyword evidence="2" id="KW-0519">Myristate</keyword>
<keyword evidence="5 6" id="KW-0342">GTP-binding</keyword>